<organism evidence="6 7">
    <name type="scientific">Megasphaera vaginalis</name>
    <name type="common">ex Srinivasan et al. 2021</name>
    <dbReference type="NCBI Taxonomy" id="1111454"/>
    <lineage>
        <taxon>Bacteria</taxon>
        <taxon>Bacillati</taxon>
        <taxon>Bacillota</taxon>
        <taxon>Negativicutes</taxon>
        <taxon>Veillonellales</taxon>
        <taxon>Veillonellaceae</taxon>
        <taxon>Megasphaera</taxon>
    </lineage>
</organism>
<dbReference type="PROSITE" id="PS51898">
    <property type="entry name" value="TYR_RECOMBINASE"/>
    <property type="match status" value="1"/>
</dbReference>
<dbReference type="InterPro" id="IPR002104">
    <property type="entry name" value="Integrase_catalytic"/>
</dbReference>
<dbReference type="PANTHER" id="PTHR30629">
    <property type="entry name" value="PROPHAGE INTEGRASE"/>
    <property type="match status" value="1"/>
</dbReference>
<dbReference type="GO" id="GO:0015074">
    <property type="term" value="P:DNA integration"/>
    <property type="evidence" value="ECO:0007669"/>
    <property type="project" value="UniProtKB-KW"/>
</dbReference>
<dbReference type="InterPro" id="IPR013762">
    <property type="entry name" value="Integrase-like_cat_sf"/>
</dbReference>
<keyword evidence="7" id="KW-1185">Reference proteome</keyword>
<dbReference type="STRING" id="1111454.HMPREF1250_0778"/>
<dbReference type="GO" id="GO:0003677">
    <property type="term" value="F:DNA binding"/>
    <property type="evidence" value="ECO:0007669"/>
    <property type="project" value="UniProtKB-KW"/>
</dbReference>
<dbReference type="InterPro" id="IPR050808">
    <property type="entry name" value="Phage_Integrase"/>
</dbReference>
<keyword evidence="4" id="KW-0233">DNA recombination</keyword>
<dbReference type="SUPFAM" id="SSF56349">
    <property type="entry name" value="DNA breaking-rejoining enzymes"/>
    <property type="match status" value="1"/>
</dbReference>
<dbReference type="eggNOG" id="COG0582">
    <property type="taxonomic scope" value="Bacteria"/>
</dbReference>
<dbReference type="Gene3D" id="1.10.443.10">
    <property type="entry name" value="Intergrase catalytic core"/>
    <property type="match status" value="1"/>
</dbReference>
<proteinExistence type="inferred from homology"/>
<dbReference type="Pfam" id="PF00589">
    <property type="entry name" value="Phage_integrase"/>
    <property type="match status" value="1"/>
</dbReference>
<dbReference type="RefSeq" id="WP_023053712.1">
    <property type="nucleotide sequence ID" value="NZ_AWXA01000034.1"/>
</dbReference>
<dbReference type="Proteomes" id="UP000017090">
    <property type="component" value="Unassembled WGS sequence"/>
</dbReference>
<dbReference type="GO" id="GO:0006310">
    <property type="term" value="P:DNA recombination"/>
    <property type="evidence" value="ECO:0007669"/>
    <property type="project" value="UniProtKB-KW"/>
</dbReference>
<feature type="domain" description="Tyr recombinase" evidence="5">
    <location>
        <begin position="165"/>
        <end position="337"/>
    </location>
</feature>
<dbReference type="PANTHER" id="PTHR30629:SF2">
    <property type="entry name" value="PROPHAGE INTEGRASE INTS-RELATED"/>
    <property type="match status" value="1"/>
</dbReference>
<dbReference type="EMBL" id="AWXA01000034">
    <property type="protein sequence ID" value="ERT59658.1"/>
    <property type="molecule type" value="Genomic_DNA"/>
</dbReference>
<dbReference type="InterPro" id="IPR011010">
    <property type="entry name" value="DNA_brk_join_enz"/>
</dbReference>
<dbReference type="OrthoDB" id="9801717at2"/>
<keyword evidence="2" id="KW-0229">DNA integration</keyword>
<evidence type="ECO:0000256" key="2">
    <source>
        <dbReference type="ARBA" id="ARBA00022908"/>
    </source>
</evidence>
<dbReference type="PATRIC" id="fig|1111454.3.peg.1226"/>
<comment type="caution">
    <text evidence="6">The sequence shown here is derived from an EMBL/GenBank/DDBJ whole genome shotgun (WGS) entry which is preliminary data.</text>
</comment>
<comment type="similarity">
    <text evidence="1">Belongs to the 'phage' integrase family.</text>
</comment>
<evidence type="ECO:0000256" key="4">
    <source>
        <dbReference type="ARBA" id="ARBA00023172"/>
    </source>
</evidence>
<protein>
    <submittedName>
        <fullName evidence="6">Site-specific recombinase, phage integrase family</fullName>
    </submittedName>
</protein>
<keyword evidence="3" id="KW-0238">DNA-binding</keyword>
<dbReference type="AlphaFoldDB" id="U7UMI9"/>
<dbReference type="InterPro" id="IPR010998">
    <property type="entry name" value="Integrase_recombinase_N"/>
</dbReference>
<name>U7UMI9_9FIRM</name>
<evidence type="ECO:0000256" key="3">
    <source>
        <dbReference type="ARBA" id="ARBA00023125"/>
    </source>
</evidence>
<gene>
    <name evidence="6" type="ORF">HMPREF1250_0778</name>
</gene>
<accession>U7UMI9</accession>
<evidence type="ECO:0000256" key="1">
    <source>
        <dbReference type="ARBA" id="ARBA00008857"/>
    </source>
</evidence>
<evidence type="ECO:0000259" key="5">
    <source>
        <dbReference type="PROSITE" id="PS51898"/>
    </source>
</evidence>
<dbReference type="Gene3D" id="1.10.150.130">
    <property type="match status" value="1"/>
</dbReference>
<reference evidence="6 7" key="1">
    <citation type="submission" date="2013-09" db="EMBL/GenBank/DDBJ databases">
        <authorList>
            <person name="Durkin A.S."/>
            <person name="Haft D.R."/>
            <person name="McCorrison J."/>
            <person name="Torralba M."/>
            <person name="Gillis M."/>
            <person name="Haft D.H."/>
            <person name="Methe B."/>
            <person name="Sutton G."/>
            <person name="Nelson K.E."/>
        </authorList>
    </citation>
    <scope>NUCLEOTIDE SEQUENCE [LARGE SCALE GENOMIC DNA]</scope>
    <source>
        <strain evidence="6 7">BV3C16-1</strain>
    </source>
</reference>
<evidence type="ECO:0000313" key="7">
    <source>
        <dbReference type="Proteomes" id="UP000017090"/>
    </source>
</evidence>
<evidence type="ECO:0000313" key="6">
    <source>
        <dbReference type="EMBL" id="ERT59658.1"/>
    </source>
</evidence>
<sequence>MRLPNGYGSVVKLAGKRRKPYGARITVYWTDDGKQVFKYLGYYKTRQEALEALQIYNKSPYDLETHKLTFADIYQKWAQERYKDDPVPNTYTSAFKHASALNDMQFTNIRAYHIQDVIDTCKLGYSTKKNIRILISQLYKFCIIHEICNTDYAKLTKLPPAVESRVHKPFTRNEIDLLWQHIDDIGARFALVYIYTGMRPTELLKIKIKDVHLNESYMMGGMKTAAGINRAIPIHNRISPFIKDWYNDSNEYLVMNSSDGKPMLNYDRLRMYVWQRSPILRAMDHKPHDGRHTCATLLDDAGVNKKVIQLILGHKSRDITHRVYTHKTLTQLIDGINCIL</sequence>